<comment type="miscellaneous">
    <text evidence="11">This protein is similar to the oxygenase domain of eukaryotic nitric oxide synthases but lacks the reductase domain which, in eukaryotes, is responsible for transfer of electrons to the ferric heme during nitric oxide synthesis.</text>
</comment>
<dbReference type="Gene3D" id="3.90.1230.10">
    <property type="entry name" value="Nitric Oxide Synthase, Chain A, domain 3"/>
    <property type="match status" value="1"/>
</dbReference>
<evidence type="ECO:0000256" key="11">
    <source>
        <dbReference type="PIRNR" id="PIRNR037219"/>
    </source>
</evidence>
<dbReference type="PANTHER" id="PTHR43410">
    <property type="entry name" value="NITRIC OXIDE SYNTHASE OXYGENASE"/>
    <property type="match status" value="1"/>
</dbReference>
<dbReference type="InterPro" id="IPR050607">
    <property type="entry name" value="NOS"/>
</dbReference>
<sequence length="365" mass="41808">MTNLFKKAEAFVRTCYQELGMEDKIEERLMTIKQDIQETNFYEHTFTELEHGAKMAWRNANKCIGRLFWHTLTVRDARLCTDEESVFNELTTHLHLATNGGKIKPMMTFFAPRKHGEEPVRILNHQLVRYAGYEAGPHIIGDPASQSFTALCASLGWRGEGSAFDVLPLVIKLGDGSVRWRDLPEDEVLRVPISHPDTAKLNDLQLEWYAVPAITDMMVEIGGIEYPTVPFNGWYMGTEIGARNFADEKRYHLLPIVAEKLGFDMTKASSLWKDKALVELNRAVLHSFQKKGVSIVDHHTAAEQFKQFEKREKASGRPLTGTWSWLIPPLSPATTHIFHQDYKDELVSPNFHYQEPLFHENGRLK</sequence>
<comment type="subunit">
    <text evidence="11">Homodimer.</text>
</comment>
<evidence type="ECO:0000256" key="5">
    <source>
        <dbReference type="ARBA" id="ARBA00018859"/>
    </source>
</evidence>
<evidence type="ECO:0000256" key="7">
    <source>
        <dbReference type="ARBA" id="ARBA00022723"/>
    </source>
</evidence>
<dbReference type="InterPro" id="IPR044940">
    <property type="entry name" value="NOS_dom_2"/>
</dbReference>
<dbReference type="EMBL" id="JABXYM010000001">
    <property type="protein sequence ID" value="MCR6097397.1"/>
    <property type="molecule type" value="Genomic_DNA"/>
</dbReference>
<keyword evidence="9 11" id="KW-0408">Iron</keyword>
<keyword evidence="8 11" id="KW-0560">Oxidoreductase</keyword>
<comment type="cofactor">
    <cofactor evidence="1 11 12">
        <name>heme</name>
        <dbReference type="ChEBI" id="CHEBI:30413"/>
    </cofactor>
</comment>
<dbReference type="PIRSF" id="PIRSF037219">
    <property type="entry name" value="NOS_oxygenase"/>
    <property type="match status" value="1"/>
</dbReference>
<comment type="catalytic activity">
    <reaction evidence="10">
        <text>3 reduced [flavodoxin] + 2 L-arginine + 4 O2 = 3 oxidized [flavodoxin] + 2 L-citrulline + 2 nitric oxide + 4 H2O + 5 H(+)</text>
        <dbReference type="Rhea" id="RHEA:52324"/>
        <dbReference type="Rhea" id="RHEA-COMP:10622"/>
        <dbReference type="Rhea" id="RHEA-COMP:10623"/>
        <dbReference type="ChEBI" id="CHEBI:15377"/>
        <dbReference type="ChEBI" id="CHEBI:15378"/>
        <dbReference type="ChEBI" id="CHEBI:15379"/>
        <dbReference type="ChEBI" id="CHEBI:16480"/>
        <dbReference type="ChEBI" id="CHEBI:32682"/>
        <dbReference type="ChEBI" id="CHEBI:57618"/>
        <dbReference type="ChEBI" id="CHEBI:57743"/>
        <dbReference type="ChEBI" id="CHEBI:58210"/>
        <dbReference type="EC" id="1.14.14.47"/>
    </reaction>
</comment>
<dbReference type="GO" id="GO:0004517">
    <property type="term" value="F:nitric-oxide synthase activity"/>
    <property type="evidence" value="ECO:0007669"/>
    <property type="project" value="InterPro"/>
</dbReference>
<dbReference type="Gene3D" id="3.90.440.10">
    <property type="entry name" value="Nitric Oxide Synthase,Heme Domain,Chain A domain 2"/>
    <property type="match status" value="1"/>
</dbReference>
<dbReference type="GO" id="GO:0020037">
    <property type="term" value="F:heme binding"/>
    <property type="evidence" value="ECO:0007669"/>
    <property type="project" value="InterPro"/>
</dbReference>
<dbReference type="PANTHER" id="PTHR43410:SF1">
    <property type="entry name" value="NITRIC OXIDE SYNTHASE"/>
    <property type="match status" value="1"/>
</dbReference>
<dbReference type="Proteomes" id="UP001057753">
    <property type="component" value="Unassembled WGS sequence"/>
</dbReference>
<evidence type="ECO:0000256" key="10">
    <source>
        <dbReference type="ARBA" id="ARBA00048713"/>
    </source>
</evidence>
<dbReference type="AlphaFoldDB" id="A0A9Q4FZS8"/>
<evidence type="ECO:0000313" key="14">
    <source>
        <dbReference type="EMBL" id="MCR6097397.1"/>
    </source>
</evidence>
<comment type="function">
    <text evidence="2 11">Catalyzes the production of nitric oxide.</text>
</comment>
<feature type="binding site" description="axial binding residue" evidence="12">
    <location>
        <position position="63"/>
    </location>
    <ligand>
        <name>heme</name>
        <dbReference type="ChEBI" id="CHEBI:30413"/>
    </ligand>
    <ligandPart>
        <name>Fe</name>
        <dbReference type="ChEBI" id="CHEBI:18248"/>
    </ligandPart>
</feature>
<dbReference type="SUPFAM" id="SSF56512">
    <property type="entry name" value="Nitric oxide (NO) synthase oxygenase domain"/>
    <property type="match status" value="1"/>
</dbReference>
<feature type="domain" description="Nitric oxide synthase (NOS)" evidence="13">
    <location>
        <begin position="2"/>
        <end position="356"/>
    </location>
</feature>
<reference evidence="14" key="1">
    <citation type="submission" date="2020-06" db="EMBL/GenBank/DDBJ databases">
        <title>Insight into the genomes of haloalkaliphilic bacilli from Kenyan soda lakes.</title>
        <authorList>
            <person name="Mwirichia R."/>
            <person name="Villamizar G.C."/>
            <person name="Poehlein A."/>
            <person name="Mugweru J."/>
            <person name="Kipnyargis A."/>
            <person name="Kiplimo D."/>
            <person name="Orwa P."/>
            <person name="Daniel R."/>
        </authorList>
    </citation>
    <scope>NUCLEOTIDE SEQUENCE</scope>
    <source>
        <strain evidence="14">B1096_S55</strain>
    </source>
</reference>
<evidence type="ECO:0000256" key="1">
    <source>
        <dbReference type="ARBA" id="ARBA00001971"/>
    </source>
</evidence>
<evidence type="ECO:0000313" key="15">
    <source>
        <dbReference type="Proteomes" id="UP001057753"/>
    </source>
</evidence>
<evidence type="ECO:0000259" key="13">
    <source>
        <dbReference type="Pfam" id="PF02898"/>
    </source>
</evidence>
<dbReference type="Gene3D" id="3.90.340.10">
    <property type="entry name" value="Nitric Oxide Synthase, Chain A, domain 1"/>
    <property type="match status" value="1"/>
</dbReference>
<dbReference type="Pfam" id="PF02898">
    <property type="entry name" value="NO_synthase"/>
    <property type="match status" value="1"/>
</dbReference>
<evidence type="ECO:0000256" key="8">
    <source>
        <dbReference type="ARBA" id="ARBA00023002"/>
    </source>
</evidence>
<dbReference type="InterPro" id="IPR036119">
    <property type="entry name" value="NOS_N_sf"/>
</dbReference>
<name>A0A9Q4FZS8_SALAG</name>
<dbReference type="InterPro" id="IPR044944">
    <property type="entry name" value="NOS_dom_3"/>
</dbReference>
<dbReference type="InterPro" id="IPR044943">
    <property type="entry name" value="NOS_dom_1"/>
</dbReference>
<dbReference type="RefSeq" id="WP_257821789.1">
    <property type="nucleotide sequence ID" value="NZ_JABXYM010000001.1"/>
</dbReference>
<evidence type="ECO:0000256" key="6">
    <source>
        <dbReference type="ARBA" id="ARBA00022617"/>
    </source>
</evidence>
<protein>
    <recommendedName>
        <fullName evidence="5 11">Nitric oxide synthase oxygenase</fullName>
        <ecNumber evidence="4 11">1.14.14.47</ecNumber>
    </recommendedName>
</protein>
<dbReference type="InterPro" id="IPR004030">
    <property type="entry name" value="NOS_N"/>
</dbReference>
<comment type="similarity">
    <text evidence="3 11">Belongs to the NOS family. Bacterial NOS oxygenase subfamily.</text>
</comment>
<accession>A0A9Q4FZS8</accession>
<keyword evidence="15" id="KW-1185">Reference proteome</keyword>
<dbReference type="InterPro" id="IPR017142">
    <property type="entry name" value="Nitric_oxide_synthase_Oase-su"/>
</dbReference>
<evidence type="ECO:0000256" key="9">
    <source>
        <dbReference type="ARBA" id="ARBA00023004"/>
    </source>
</evidence>
<evidence type="ECO:0000256" key="12">
    <source>
        <dbReference type="PIRSR" id="PIRSR037219-1"/>
    </source>
</evidence>
<dbReference type="EC" id="1.14.14.47" evidence="4 11"/>
<proteinExistence type="inferred from homology"/>
<organism evidence="14 15">
    <name type="scientific">Salipaludibacillus agaradhaerens</name>
    <name type="common">Bacillus agaradhaerens</name>
    <dbReference type="NCBI Taxonomy" id="76935"/>
    <lineage>
        <taxon>Bacteria</taxon>
        <taxon>Bacillati</taxon>
        <taxon>Bacillota</taxon>
        <taxon>Bacilli</taxon>
        <taxon>Bacillales</taxon>
        <taxon>Bacillaceae</taxon>
    </lineage>
</organism>
<evidence type="ECO:0000256" key="4">
    <source>
        <dbReference type="ARBA" id="ARBA00012735"/>
    </source>
</evidence>
<keyword evidence="7 11" id="KW-0479">Metal-binding</keyword>
<dbReference type="GO" id="GO:0046872">
    <property type="term" value="F:metal ion binding"/>
    <property type="evidence" value="ECO:0007669"/>
    <property type="project" value="UniProtKB-KW"/>
</dbReference>
<evidence type="ECO:0000256" key="2">
    <source>
        <dbReference type="ARBA" id="ARBA00002642"/>
    </source>
</evidence>
<evidence type="ECO:0000256" key="3">
    <source>
        <dbReference type="ARBA" id="ARBA00005411"/>
    </source>
</evidence>
<dbReference type="GO" id="GO:0006809">
    <property type="term" value="P:nitric oxide biosynthetic process"/>
    <property type="evidence" value="ECO:0007669"/>
    <property type="project" value="InterPro"/>
</dbReference>
<gene>
    <name evidence="14" type="ORF">HXA33_12665</name>
</gene>
<keyword evidence="6 11" id="KW-0349">Heme</keyword>
<comment type="caution">
    <text evidence="14">The sequence shown here is derived from an EMBL/GenBank/DDBJ whole genome shotgun (WGS) entry which is preliminary data.</text>
</comment>